<organism evidence="1 2">
    <name type="scientific">Dufourea novaeangliae</name>
    <name type="common">Sweat bee</name>
    <dbReference type="NCBI Taxonomy" id="178035"/>
    <lineage>
        <taxon>Eukaryota</taxon>
        <taxon>Metazoa</taxon>
        <taxon>Ecdysozoa</taxon>
        <taxon>Arthropoda</taxon>
        <taxon>Hexapoda</taxon>
        <taxon>Insecta</taxon>
        <taxon>Pterygota</taxon>
        <taxon>Neoptera</taxon>
        <taxon>Endopterygota</taxon>
        <taxon>Hymenoptera</taxon>
        <taxon>Apocrita</taxon>
        <taxon>Aculeata</taxon>
        <taxon>Apoidea</taxon>
        <taxon>Anthophila</taxon>
        <taxon>Halictidae</taxon>
        <taxon>Rophitinae</taxon>
        <taxon>Dufourea</taxon>
    </lineage>
</organism>
<protein>
    <submittedName>
        <fullName evidence="1">Uncharacterized protein</fullName>
    </submittedName>
</protein>
<evidence type="ECO:0000313" key="2">
    <source>
        <dbReference type="Proteomes" id="UP000076502"/>
    </source>
</evidence>
<keyword evidence="2" id="KW-1185">Reference proteome</keyword>
<dbReference type="AlphaFoldDB" id="A0A154NYZ2"/>
<reference evidence="1 2" key="1">
    <citation type="submission" date="2015-07" db="EMBL/GenBank/DDBJ databases">
        <title>The genome of Dufourea novaeangliae.</title>
        <authorList>
            <person name="Pan H."/>
            <person name="Kapheim K."/>
        </authorList>
    </citation>
    <scope>NUCLEOTIDE SEQUENCE [LARGE SCALE GENOMIC DNA]</scope>
    <source>
        <strain evidence="1">0120121106</strain>
        <tissue evidence="1">Whole body</tissue>
    </source>
</reference>
<dbReference type="Proteomes" id="UP000076502">
    <property type="component" value="Unassembled WGS sequence"/>
</dbReference>
<gene>
    <name evidence="1" type="ORF">WN55_03875</name>
</gene>
<evidence type="ECO:0000313" key="1">
    <source>
        <dbReference type="EMBL" id="KZC04090.1"/>
    </source>
</evidence>
<sequence length="67" mass="7437">MPVSCGGVARQDTLRVVIHDIFVCEVNDRYAISLTHFTQRCHMPARSCPPVSLAGAEFPITVLYCDK</sequence>
<dbReference type="EMBL" id="KQ434775">
    <property type="protein sequence ID" value="KZC04090.1"/>
    <property type="molecule type" value="Genomic_DNA"/>
</dbReference>
<name>A0A154NYZ2_DUFNO</name>
<accession>A0A154NYZ2</accession>
<proteinExistence type="predicted"/>